<dbReference type="EMBL" id="AODF01000001">
    <property type="protein sequence ID" value="EUJ33689.1"/>
    <property type="molecule type" value="Genomic_DNA"/>
</dbReference>
<organism evidence="2 3">
    <name type="scientific">Listeria floridensis FSL S10-1187</name>
    <dbReference type="NCBI Taxonomy" id="1265817"/>
    <lineage>
        <taxon>Bacteria</taxon>
        <taxon>Bacillati</taxon>
        <taxon>Bacillota</taxon>
        <taxon>Bacilli</taxon>
        <taxon>Bacillales</taxon>
        <taxon>Listeriaceae</taxon>
        <taxon>Listeria</taxon>
    </lineage>
</organism>
<dbReference type="Pfam" id="PF00583">
    <property type="entry name" value="Acetyltransf_1"/>
    <property type="match status" value="1"/>
</dbReference>
<evidence type="ECO:0000259" key="1">
    <source>
        <dbReference type="PROSITE" id="PS51186"/>
    </source>
</evidence>
<accession>A0ABN0RIB0</accession>
<dbReference type="RefSeq" id="WP_036095550.1">
    <property type="nucleotide sequence ID" value="NZ_AODF01000001.1"/>
</dbReference>
<dbReference type="InterPro" id="IPR053144">
    <property type="entry name" value="Acetyltransferase_Butenolide"/>
</dbReference>
<dbReference type="InterPro" id="IPR000182">
    <property type="entry name" value="GNAT_dom"/>
</dbReference>
<dbReference type="SUPFAM" id="SSF55729">
    <property type="entry name" value="Acyl-CoA N-acyltransferases (Nat)"/>
    <property type="match status" value="1"/>
</dbReference>
<dbReference type="Proteomes" id="UP000019249">
    <property type="component" value="Unassembled WGS sequence"/>
</dbReference>
<gene>
    <name evidence="2" type="ORF">MFLO_00535</name>
</gene>
<reference evidence="2 3" key="1">
    <citation type="journal article" date="2014" name="Int. J. Syst. Evol. Microbiol.">
        <title>Listeria floridensis sp. nov., Listeria aquatica sp. nov., Listeria cornellensis sp. nov., Listeria riparia sp. nov. and Listeria grandensis sp. nov., from agricultural and natural environments.</title>
        <authorList>
            <person name="den Bakker H.C."/>
            <person name="Warchocki S."/>
            <person name="Wright E.M."/>
            <person name="Allred A.F."/>
            <person name="Ahlstrom C."/>
            <person name="Manuel C.S."/>
            <person name="Stasiewicz M.J."/>
            <person name="Burrell A."/>
            <person name="Roof S."/>
            <person name="Strawn L."/>
            <person name="Fortes E.D."/>
            <person name="Nightingale K.K."/>
            <person name="Kephart D."/>
            <person name="Wiedmann M."/>
        </authorList>
    </citation>
    <scope>NUCLEOTIDE SEQUENCE [LARGE SCALE GENOMIC DNA]</scope>
    <source>
        <strain evidence="2 3">FSL S10-1187</strain>
    </source>
</reference>
<dbReference type="PANTHER" id="PTHR43233">
    <property type="entry name" value="FAMILY N-ACETYLTRANSFERASE, PUTATIVE (AFU_ORTHOLOGUE AFUA_6G03350)-RELATED"/>
    <property type="match status" value="1"/>
</dbReference>
<name>A0ABN0RIB0_9LIST</name>
<feature type="domain" description="N-acetyltransferase" evidence="1">
    <location>
        <begin position="1"/>
        <end position="135"/>
    </location>
</feature>
<evidence type="ECO:0000313" key="3">
    <source>
        <dbReference type="Proteomes" id="UP000019249"/>
    </source>
</evidence>
<sequence>MKISHEIPRAEEYVHLRSITGLSIKTIESAKIALPNSVFAVTIRDNSNGTLIGMGRIVGDGACMLQITDIAVNPAYQGQGFGKKIIAELIDFIEKKLPQDAYISLIADLPADRLYKQFGFVETAPDSIGMTLKRN</sequence>
<keyword evidence="3" id="KW-1185">Reference proteome</keyword>
<dbReference type="CDD" id="cd04301">
    <property type="entry name" value="NAT_SF"/>
    <property type="match status" value="1"/>
</dbReference>
<proteinExistence type="predicted"/>
<protein>
    <recommendedName>
        <fullName evidence="1">N-acetyltransferase domain-containing protein</fullName>
    </recommendedName>
</protein>
<dbReference type="PANTHER" id="PTHR43233:SF1">
    <property type="entry name" value="FAMILY N-ACETYLTRANSFERASE, PUTATIVE (AFU_ORTHOLOGUE AFUA_6G03350)-RELATED"/>
    <property type="match status" value="1"/>
</dbReference>
<evidence type="ECO:0000313" key="2">
    <source>
        <dbReference type="EMBL" id="EUJ33689.1"/>
    </source>
</evidence>
<dbReference type="InterPro" id="IPR016181">
    <property type="entry name" value="Acyl_CoA_acyltransferase"/>
</dbReference>
<dbReference type="Gene3D" id="3.40.630.30">
    <property type="match status" value="1"/>
</dbReference>
<dbReference type="PROSITE" id="PS51186">
    <property type="entry name" value="GNAT"/>
    <property type="match status" value="1"/>
</dbReference>
<comment type="caution">
    <text evidence="2">The sequence shown here is derived from an EMBL/GenBank/DDBJ whole genome shotgun (WGS) entry which is preliminary data.</text>
</comment>